<dbReference type="InterPro" id="IPR029071">
    <property type="entry name" value="Ubiquitin-like_domsf"/>
</dbReference>
<evidence type="ECO:0000256" key="1">
    <source>
        <dbReference type="ARBA" id="ARBA00022737"/>
    </source>
</evidence>
<feature type="repeat" description="ANK" evidence="3">
    <location>
        <begin position="208"/>
        <end position="240"/>
    </location>
</feature>
<dbReference type="Proteomes" id="UP000604046">
    <property type="component" value="Unassembled WGS sequence"/>
</dbReference>
<dbReference type="CDD" id="cd17039">
    <property type="entry name" value="Ubl_ubiquitin_like"/>
    <property type="match status" value="1"/>
</dbReference>
<evidence type="ECO:0000256" key="3">
    <source>
        <dbReference type="PROSITE-ProRule" id="PRU00023"/>
    </source>
</evidence>
<dbReference type="SUPFAM" id="SSF48403">
    <property type="entry name" value="Ankyrin repeat"/>
    <property type="match status" value="1"/>
</dbReference>
<organism evidence="6 7">
    <name type="scientific">Symbiodinium natans</name>
    <dbReference type="NCBI Taxonomy" id="878477"/>
    <lineage>
        <taxon>Eukaryota</taxon>
        <taxon>Sar</taxon>
        <taxon>Alveolata</taxon>
        <taxon>Dinophyceae</taxon>
        <taxon>Suessiales</taxon>
        <taxon>Symbiodiniaceae</taxon>
        <taxon>Symbiodinium</taxon>
    </lineage>
</organism>
<dbReference type="InterPro" id="IPR002110">
    <property type="entry name" value="Ankyrin_rpt"/>
</dbReference>
<keyword evidence="7" id="KW-1185">Reference proteome</keyword>
<dbReference type="Gene3D" id="1.25.40.20">
    <property type="entry name" value="Ankyrin repeat-containing domain"/>
    <property type="match status" value="1"/>
</dbReference>
<keyword evidence="1" id="KW-0677">Repeat</keyword>
<dbReference type="PROSITE" id="PS50297">
    <property type="entry name" value="ANK_REP_REGION"/>
    <property type="match status" value="2"/>
</dbReference>
<evidence type="ECO:0000313" key="6">
    <source>
        <dbReference type="EMBL" id="CAE7488668.1"/>
    </source>
</evidence>
<comment type="caution">
    <text evidence="6">The sequence shown here is derived from an EMBL/GenBank/DDBJ whole genome shotgun (WGS) entry which is preliminary data.</text>
</comment>
<dbReference type="InterPro" id="IPR036770">
    <property type="entry name" value="Ankyrin_rpt-contain_sf"/>
</dbReference>
<dbReference type="GO" id="GO:0004842">
    <property type="term" value="F:ubiquitin-protein transferase activity"/>
    <property type="evidence" value="ECO:0007669"/>
    <property type="project" value="TreeGrafter"/>
</dbReference>
<evidence type="ECO:0000259" key="5">
    <source>
        <dbReference type="PROSITE" id="PS50053"/>
    </source>
</evidence>
<evidence type="ECO:0000256" key="2">
    <source>
        <dbReference type="ARBA" id="ARBA00023043"/>
    </source>
</evidence>
<dbReference type="PROSITE" id="PS50088">
    <property type="entry name" value="ANK_REPEAT"/>
    <property type="match status" value="3"/>
</dbReference>
<dbReference type="Pfam" id="PF12796">
    <property type="entry name" value="Ank_2"/>
    <property type="match status" value="1"/>
</dbReference>
<reference evidence="6" key="1">
    <citation type="submission" date="2021-02" db="EMBL/GenBank/DDBJ databases">
        <authorList>
            <person name="Dougan E. K."/>
            <person name="Rhodes N."/>
            <person name="Thang M."/>
            <person name="Chan C."/>
        </authorList>
    </citation>
    <scope>NUCLEOTIDE SEQUENCE</scope>
</reference>
<dbReference type="EMBL" id="CAJNDS010002468">
    <property type="protein sequence ID" value="CAE7488668.1"/>
    <property type="molecule type" value="Genomic_DNA"/>
</dbReference>
<dbReference type="InterPro" id="IPR000626">
    <property type="entry name" value="Ubiquitin-like_dom"/>
</dbReference>
<name>A0A812SP97_9DINO</name>
<dbReference type="PROSITE" id="PS50053">
    <property type="entry name" value="UBIQUITIN_2"/>
    <property type="match status" value="1"/>
</dbReference>
<dbReference type="PANTHER" id="PTHR24171:SF8">
    <property type="entry name" value="BRCA1-ASSOCIATED RING DOMAIN PROTEIN 1"/>
    <property type="match status" value="1"/>
</dbReference>
<accession>A0A812SP97</accession>
<gene>
    <name evidence="6" type="primary">Asb13</name>
    <name evidence="6" type="ORF">SNAT2548_LOCUS27406</name>
</gene>
<protein>
    <submittedName>
        <fullName evidence="6">Asb13 protein</fullName>
    </submittedName>
</protein>
<evidence type="ECO:0000313" key="7">
    <source>
        <dbReference type="Proteomes" id="UP000604046"/>
    </source>
</evidence>
<keyword evidence="2 3" id="KW-0040">ANK repeat</keyword>
<dbReference type="SUPFAM" id="SSF54236">
    <property type="entry name" value="Ubiquitin-like"/>
    <property type="match status" value="1"/>
</dbReference>
<dbReference type="PANTHER" id="PTHR24171">
    <property type="entry name" value="ANKYRIN REPEAT DOMAIN-CONTAINING PROTEIN 39-RELATED"/>
    <property type="match status" value="1"/>
</dbReference>
<dbReference type="GO" id="GO:0085020">
    <property type="term" value="P:protein K6-linked ubiquitination"/>
    <property type="evidence" value="ECO:0007669"/>
    <property type="project" value="TreeGrafter"/>
</dbReference>
<sequence length="308" mass="32533">MEVDPTDKGKGKKGQGNGKRGGKDRHEYQDKGGFGGHKGKGKGSLGWGRVPQSPRRSMSERLRVWRVSGEELVTMIWQEVEEMADVGALKQHLQKTCGWPRSMLTLLHDGKPLNDDDELRVPMDMQIVLLPFADDSSTSQQQLASALVDAAGDGELEIISQLLDAGADKDGLDKHGQGPLHAACLACDLEVVALLLNAGADMDLMNGDGESPLCAACVGGNEGIVEKLLLAGANPDLGEPLLAAQQAGSDALMQLLLDHGADGACLLLSRSGSYDSGREFGGWDDSVPPSPPSVRSYGVRSFGSGSSF</sequence>
<feature type="region of interest" description="Disordered" evidence="4">
    <location>
        <begin position="1"/>
        <end position="53"/>
    </location>
</feature>
<feature type="repeat" description="ANK" evidence="3">
    <location>
        <begin position="175"/>
        <end position="207"/>
    </location>
</feature>
<feature type="domain" description="Ubiquitin-like" evidence="5">
    <location>
        <begin position="79"/>
        <end position="119"/>
    </location>
</feature>
<evidence type="ECO:0000256" key="4">
    <source>
        <dbReference type="SAM" id="MobiDB-lite"/>
    </source>
</evidence>
<feature type="compositionally biased region" description="Gly residues" evidence="4">
    <location>
        <begin position="32"/>
        <end position="46"/>
    </location>
</feature>
<dbReference type="OrthoDB" id="341259at2759"/>
<feature type="region of interest" description="Disordered" evidence="4">
    <location>
        <begin position="280"/>
        <end position="308"/>
    </location>
</feature>
<dbReference type="SMART" id="SM00248">
    <property type="entry name" value="ANK"/>
    <property type="match status" value="3"/>
</dbReference>
<dbReference type="AlphaFoldDB" id="A0A812SP97"/>
<proteinExistence type="predicted"/>
<feature type="repeat" description="ANK" evidence="3">
    <location>
        <begin position="142"/>
        <end position="174"/>
    </location>
</feature>